<dbReference type="PANTHER" id="PTHR31157:SF1">
    <property type="entry name" value="SCP DOMAIN-CONTAINING PROTEIN"/>
    <property type="match status" value="1"/>
</dbReference>
<gene>
    <name evidence="4" type="ORF">J8TS2_08980</name>
</gene>
<feature type="compositionally biased region" description="Basic and acidic residues" evidence="1">
    <location>
        <begin position="68"/>
        <end position="89"/>
    </location>
</feature>
<dbReference type="Pfam" id="PF00188">
    <property type="entry name" value="CAP"/>
    <property type="match status" value="1"/>
</dbReference>
<organism evidence="4 5">
    <name type="scientific">Lederbergia ruris</name>
    <dbReference type="NCBI Taxonomy" id="217495"/>
    <lineage>
        <taxon>Bacteria</taxon>
        <taxon>Bacillati</taxon>
        <taxon>Bacillota</taxon>
        <taxon>Bacilli</taxon>
        <taxon>Bacillales</taxon>
        <taxon>Bacillaceae</taxon>
        <taxon>Lederbergia</taxon>
    </lineage>
</organism>
<dbReference type="Proteomes" id="UP000679950">
    <property type="component" value="Unassembled WGS sequence"/>
</dbReference>
<dbReference type="EMBL" id="BORB01000005">
    <property type="protein sequence ID" value="GIN56579.1"/>
    <property type="molecule type" value="Genomic_DNA"/>
</dbReference>
<dbReference type="RefSeq" id="WP_158324181.1">
    <property type="nucleotide sequence ID" value="NZ_BORB01000005.1"/>
</dbReference>
<keyword evidence="2" id="KW-0732">Signal</keyword>
<dbReference type="Gene3D" id="3.40.33.10">
    <property type="entry name" value="CAP"/>
    <property type="match status" value="1"/>
</dbReference>
<evidence type="ECO:0000313" key="5">
    <source>
        <dbReference type="Proteomes" id="UP000679950"/>
    </source>
</evidence>
<dbReference type="PANTHER" id="PTHR31157">
    <property type="entry name" value="SCP DOMAIN-CONTAINING PROTEIN"/>
    <property type="match status" value="1"/>
</dbReference>
<feature type="signal peptide" evidence="2">
    <location>
        <begin position="1"/>
        <end position="29"/>
    </location>
</feature>
<dbReference type="InterPro" id="IPR014044">
    <property type="entry name" value="CAP_dom"/>
</dbReference>
<dbReference type="CDD" id="cd05379">
    <property type="entry name" value="CAP_bacterial"/>
    <property type="match status" value="1"/>
</dbReference>
<keyword evidence="5" id="KW-1185">Reference proteome</keyword>
<reference evidence="4 5" key="1">
    <citation type="submission" date="2021-03" db="EMBL/GenBank/DDBJ databases">
        <title>Antimicrobial resistance genes in bacteria isolated from Japanese honey, and their potential for conferring macrolide and lincosamide resistance in the American foulbrood pathogen Paenibacillus larvae.</title>
        <authorList>
            <person name="Okamoto M."/>
            <person name="Kumagai M."/>
            <person name="Kanamori H."/>
            <person name="Takamatsu D."/>
        </authorList>
    </citation>
    <scope>NUCLEOTIDE SEQUENCE [LARGE SCALE GENOMIC DNA]</scope>
    <source>
        <strain evidence="4 5">J8TS2</strain>
    </source>
</reference>
<protein>
    <recommendedName>
        <fullName evidence="3">SCP domain-containing protein</fullName>
    </recommendedName>
</protein>
<feature type="domain" description="SCP" evidence="3">
    <location>
        <begin position="136"/>
        <end position="249"/>
    </location>
</feature>
<evidence type="ECO:0000256" key="1">
    <source>
        <dbReference type="SAM" id="MobiDB-lite"/>
    </source>
</evidence>
<feature type="region of interest" description="Disordered" evidence="1">
    <location>
        <begin position="67"/>
        <end position="126"/>
    </location>
</feature>
<name>A0ABQ4KGL3_9BACI</name>
<evidence type="ECO:0000259" key="3">
    <source>
        <dbReference type="Pfam" id="PF00188"/>
    </source>
</evidence>
<dbReference type="NCBIfam" id="TIGR02909">
    <property type="entry name" value="spore_YkwD"/>
    <property type="match status" value="1"/>
</dbReference>
<evidence type="ECO:0000313" key="4">
    <source>
        <dbReference type="EMBL" id="GIN56579.1"/>
    </source>
</evidence>
<feature type="compositionally biased region" description="Low complexity" evidence="1">
    <location>
        <begin position="94"/>
        <end position="114"/>
    </location>
</feature>
<evidence type="ECO:0000256" key="2">
    <source>
        <dbReference type="SAM" id="SignalP"/>
    </source>
</evidence>
<dbReference type="InterPro" id="IPR035940">
    <property type="entry name" value="CAP_sf"/>
</dbReference>
<dbReference type="InterPro" id="IPR014258">
    <property type="entry name" value="CAP_domain_YkwD-like"/>
</dbReference>
<accession>A0ABQ4KGL3</accession>
<dbReference type="SUPFAM" id="SSF55797">
    <property type="entry name" value="PR-1-like"/>
    <property type="match status" value="1"/>
</dbReference>
<proteinExistence type="predicted"/>
<sequence>MKKDIKKVILSTVAATALMALPFAGNADAAERTDQSPAKVFYIKGDLSNYNNWCDYIFEFDWNQSNKGHNDHKQPNQSKQKQDTSKDEQNNQTQPPKVEQPEQQPSQPVQNPSESKNDNQATESNSQLNEFEQQVVDLTNQERAKNGLSALKIDPTLSKMAREKSRDMSANNYFDHNSPTYGSPFDMMKHYGIDYRSAGENIAMGQRTPQEVVDGWMNSPGHRANILNADYTHIGVGYVSNGNYWTQEFIGK</sequence>
<feature type="chain" id="PRO_5045276871" description="SCP domain-containing protein" evidence="2">
    <location>
        <begin position="30"/>
        <end position="252"/>
    </location>
</feature>
<comment type="caution">
    <text evidence="4">The sequence shown here is derived from an EMBL/GenBank/DDBJ whole genome shotgun (WGS) entry which is preliminary data.</text>
</comment>